<evidence type="ECO:0000256" key="7">
    <source>
        <dbReference type="ARBA" id="ARBA00023224"/>
    </source>
</evidence>
<feature type="transmembrane region" description="Helical" evidence="8">
    <location>
        <begin position="398"/>
        <end position="418"/>
    </location>
</feature>
<keyword evidence="10" id="KW-1185">Reference proteome</keyword>
<dbReference type="GO" id="GO:0050909">
    <property type="term" value="P:sensory perception of taste"/>
    <property type="evidence" value="ECO:0007669"/>
    <property type="project" value="InterPro"/>
</dbReference>
<dbReference type="GO" id="GO:0008049">
    <property type="term" value="P:male courtship behavior"/>
    <property type="evidence" value="ECO:0007669"/>
    <property type="project" value="TreeGrafter"/>
</dbReference>
<name>A0A9J6BY79_POLVA</name>
<evidence type="ECO:0000256" key="3">
    <source>
        <dbReference type="ARBA" id="ARBA00022692"/>
    </source>
</evidence>
<sequence length="445" mass="51285">MSRFKSLNPFRELELLNPVDIYSAQNLLLKLALFSGIAPLKLTGTCGNRRLEINLFGFVILISHLCLFAYCYVHTITVHDSIVSYFFKTEISVLGDTLQLCTGLIGIVTVFLYSFCKRRTFILWFHLMAKIDEQLKEIGIETDYKSTLKFIVLVLTVKFILFNTYLVGSWTLFNTANLYPNFMCWISFFQPHLIISVIVVLFLCFVKQMKHRFLLLNKVLKSLYQRNKVDADQRRKIVRPCGICSFYNLSTKTTTETIAAIAKIHDQLCDACNLAEEYFTAQMLTTVAVAFLIIVFNTYYILGAIFGDANHGEYFNTFEFILFFSYQIAIHFTSVFAIVFVSAAASRESEKTAICVHKLINVTNDEELKIQLKQLSMQLLHRKVKFTACGMFRLDRSLIFTIIKSLSTYLIILVQFTFNERAKVVMLKRILEDILRSNNLTIISD</sequence>
<feature type="transmembrane region" description="Helical" evidence="8">
    <location>
        <begin position="283"/>
        <end position="306"/>
    </location>
</feature>
<comment type="subcellular location">
    <subcellularLocation>
        <location evidence="1 8">Cell membrane</location>
        <topology evidence="1 8">Multi-pass membrane protein</topology>
    </subcellularLocation>
</comment>
<dbReference type="GO" id="GO:0043025">
    <property type="term" value="C:neuronal cell body"/>
    <property type="evidence" value="ECO:0007669"/>
    <property type="project" value="TreeGrafter"/>
</dbReference>
<feature type="transmembrane region" description="Helical" evidence="8">
    <location>
        <begin position="185"/>
        <end position="206"/>
    </location>
</feature>
<dbReference type="Proteomes" id="UP001107558">
    <property type="component" value="Chromosome 2"/>
</dbReference>
<dbReference type="Pfam" id="PF08395">
    <property type="entry name" value="7tm_7"/>
    <property type="match status" value="1"/>
</dbReference>
<dbReference type="GO" id="GO:0030425">
    <property type="term" value="C:dendrite"/>
    <property type="evidence" value="ECO:0007669"/>
    <property type="project" value="TreeGrafter"/>
</dbReference>
<dbReference type="PANTHER" id="PTHR21143:SF104">
    <property type="entry name" value="GUSTATORY RECEPTOR 8A-RELATED"/>
    <property type="match status" value="1"/>
</dbReference>
<keyword evidence="5 8" id="KW-0472">Membrane</keyword>
<dbReference type="GO" id="GO:0007635">
    <property type="term" value="P:chemosensory behavior"/>
    <property type="evidence" value="ECO:0007669"/>
    <property type="project" value="TreeGrafter"/>
</dbReference>
<evidence type="ECO:0000256" key="5">
    <source>
        <dbReference type="ARBA" id="ARBA00023136"/>
    </source>
</evidence>
<protein>
    <recommendedName>
        <fullName evidence="8">Gustatory receptor</fullName>
    </recommendedName>
</protein>
<dbReference type="OrthoDB" id="6366728at2759"/>
<keyword evidence="4 8" id="KW-1133">Transmembrane helix</keyword>
<dbReference type="PANTHER" id="PTHR21143">
    <property type="entry name" value="INVERTEBRATE GUSTATORY RECEPTOR"/>
    <property type="match status" value="1"/>
</dbReference>
<dbReference type="GO" id="GO:0007165">
    <property type="term" value="P:signal transduction"/>
    <property type="evidence" value="ECO:0007669"/>
    <property type="project" value="UniProtKB-KW"/>
</dbReference>
<evidence type="ECO:0000256" key="4">
    <source>
        <dbReference type="ARBA" id="ARBA00022989"/>
    </source>
</evidence>
<keyword evidence="7 8" id="KW-0807">Transducer</keyword>
<accession>A0A9J6BY79</accession>
<feature type="transmembrane region" description="Helical" evidence="8">
    <location>
        <begin position="150"/>
        <end position="173"/>
    </location>
</feature>
<dbReference type="InterPro" id="IPR013604">
    <property type="entry name" value="7TM_chemorcpt"/>
</dbReference>
<feature type="transmembrane region" description="Helical" evidence="8">
    <location>
        <begin position="318"/>
        <end position="341"/>
    </location>
</feature>
<comment type="function">
    <text evidence="8">Gustatory receptor which mediates acceptance or avoidance behavior, depending on its substrates.</text>
</comment>
<reference evidence="9" key="1">
    <citation type="submission" date="2021-03" db="EMBL/GenBank/DDBJ databases">
        <title>Chromosome level genome of the anhydrobiotic midge Polypedilum vanderplanki.</title>
        <authorList>
            <person name="Yoshida Y."/>
            <person name="Kikawada T."/>
            <person name="Gusev O."/>
        </authorList>
    </citation>
    <scope>NUCLEOTIDE SEQUENCE</scope>
    <source>
        <strain evidence="9">NIAS01</strain>
        <tissue evidence="9">Whole body or cell culture</tissue>
    </source>
</reference>
<organism evidence="9 10">
    <name type="scientific">Polypedilum vanderplanki</name>
    <name type="common">Sleeping chironomid midge</name>
    <dbReference type="NCBI Taxonomy" id="319348"/>
    <lineage>
        <taxon>Eukaryota</taxon>
        <taxon>Metazoa</taxon>
        <taxon>Ecdysozoa</taxon>
        <taxon>Arthropoda</taxon>
        <taxon>Hexapoda</taxon>
        <taxon>Insecta</taxon>
        <taxon>Pterygota</taxon>
        <taxon>Neoptera</taxon>
        <taxon>Endopterygota</taxon>
        <taxon>Diptera</taxon>
        <taxon>Nematocera</taxon>
        <taxon>Chironomoidea</taxon>
        <taxon>Chironomidae</taxon>
        <taxon>Chironominae</taxon>
        <taxon>Polypedilum</taxon>
        <taxon>Polypedilum</taxon>
    </lineage>
</organism>
<dbReference type="GO" id="GO:0030424">
    <property type="term" value="C:axon"/>
    <property type="evidence" value="ECO:0007669"/>
    <property type="project" value="TreeGrafter"/>
</dbReference>
<evidence type="ECO:0000256" key="1">
    <source>
        <dbReference type="ARBA" id="ARBA00004651"/>
    </source>
</evidence>
<evidence type="ECO:0000256" key="2">
    <source>
        <dbReference type="ARBA" id="ARBA00022475"/>
    </source>
</evidence>
<proteinExistence type="inferred from homology"/>
<dbReference type="AlphaFoldDB" id="A0A9J6BY79"/>
<dbReference type="GO" id="GO:0005886">
    <property type="term" value="C:plasma membrane"/>
    <property type="evidence" value="ECO:0007669"/>
    <property type="project" value="UniProtKB-SubCell"/>
</dbReference>
<feature type="transmembrane region" description="Helical" evidence="8">
    <location>
        <begin position="97"/>
        <end position="116"/>
    </location>
</feature>
<dbReference type="EMBL" id="JADBJN010000002">
    <property type="protein sequence ID" value="KAG5674836.1"/>
    <property type="molecule type" value="Genomic_DNA"/>
</dbReference>
<evidence type="ECO:0000313" key="9">
    <source>
        <dbReference type="EMBL" id="KAG5674836.1"/>
    </source>
</evidence>
<comment type="caution">
    <text evidence="9">The sequence shown here is derived from an EMBL/GenBank/DDBJ whole genome shotgun (WGS) entry which is preliminary data.</text>
</comment>
<feature type="transmembrane region" description="Helical" evidence="8">
    <location>
        <begin position="55"/>
        <end position="77"/>
    </location>
</feature>
<evidence type="ECO:0000256" key="8">
    <source>
        <dbReference type="RuleBase" id="RU363108"/>
    </source>
</evidence>
<keyword evidence="6 8" id="KW-0675">Receptor</keyword>
<keyword evidence="3 8" id="KW-0812">Transmembrane</keyword>
<gene>
    <name evidence="9" type="ORF">PVAND_004781</name>
</gene>
<keyword evidence="2 8" id="KW-1003">Cell membrane</keyword>
<evidence type="ECO:0000256" key="6">
    <source>
        <dbReference type="ARBA" id="ARBA00023170"/>
    </source>
</evidence>
<evidence type="ECO:0000313" key="10">
    <source>
        <dbReference type="Proteomes" id="UP001107558"/>
    </source>
</evidence>
<comment type="similarity">
    <text evidence="8">Belongs to the insect chemoreceptor superfamily. Gustatory receptor (GR) family.</text>
</comment>